<dbReference type="PANTHER" id="PTHR13200:SF0">
    <property type="entry name" value="EEF1A LYSINE METHYLTRANSFERASE 1"/>
    <property type="match status" value="1"/>
</dbReference>
<dbReference type="Pfam" id="PF10237">
    <property type="entry name" value="N6-adenineMlase"/>
    <property type="match status" value="1"/>
</dbReference>
<evidence type="ECO:0000256" key="2">
    <source>
        <dbReference type="ARBA" id="ARBA00022490"/>
    </source>
</evidence>
<evidence type="ECO:0000256" key="1">
    <source>
        <dbReference type="ARBA" id="ARBA00004496"/>
    </source>
</evidence>
<protein>
    <recommendedName>
        <fullName evidence="5">Protein-lysine N-methyltransferase</fullName>
        <ecNumber evidence="5">2.1.1.-</ecNumber>
    </recommendedName>
</protein>
<dbReference type="EC" id="2.1.1.-" evidence="5"/>
<dbReference type="GO" id="GO:0016279">
    <property type="term" value="F:protein-lysine N-methyltransferase activity"/>
    <property type="evidence" value="ECO:0007669"/>
    <property type="project" value="UniProtKB-UniRule"/>
</dbReference>
<dbReference type="InterPro" id="IPR019369">
    <property type="entry name" value="Efm5/EEF1AKMT1"/>
</dbReference>
<dbReference type="GO" id="GO:0032259">
    <property type="term" value="P:methylation"/>
    <property type="evidence" value="ECO:0007669"/>
    <property type="project" value="UniProtKB-KW"/>
</dbReference>
<dbReference type="WBParaSite" id="PgR067_g018_t01">
    <property type="protein sequence ID" value="PgR067_g018_t01"/>
    <property type="gene ID" value="PgR067_g018"/>
</dbReference>
<evidence type="ECO:0000256" key="4">
    <source>
        <dbReference type="ARBA" id="ARBA00022679"/>
    </source>
</evidence>
<dbReference type="GO" id="GO:0005737">
    <property type="term" value="C:cytoplasm"/>
    <property type="evidence" value="ECO:0007669"/>
    <property type="project" value="UniProtKB-SubCell"/>
</dbReference>
<dbReference type="HAMAP" id="MF_03187">
    <property type="entry name" value="Methyltr_EFM5"/>
    <property type="match status" value="1"/>
</dbReference>
<accession>A0A915BYZ0</accession>
<feature type="region of interest" description="Disordered" evidence="6">
    <location>
        <begin position="1"/>
        <end position="23"/>
    </location>
</feature>
<keyword evidence="4 5" id="KW-0808">Transferase</keyword>
<organism evidence="7 8">
    <name type="scientific">Parascaris univalens</name>
    <name type="common">Nematode worm</name>
    <dbReference type="NCBI Taxonomy" id="6257"/>
    <lineage>
        <taxon>Eukaryota</taxon>
        <taxon>Metazoa</taxon>
        <taxon>Ecdysozoa</taxon>
        <taxon>Nematoda</taxon>
        <taxon>Chromadorea</taxon>
        <taxon>Rhabditida</taxon>
        <taxon>Spirurina</taxon>
        <taxon>Ascaridomorpha</taxon>
        <taxon>Ascaridoidea</taxon>
        <taxon>Ascarididae</taxon>
        <taxon>Parascaris</taxon>
    </lineage>
</organism>
<keyword evidence="3 5" id="KW-0489">Methyltransferase</keyword>
<comment type="subcellular location">
    <subcellularLocation>
        <location evidence="1 5">Cytoplasm</location>
    </subcellularLocation>
</comment>
<proteinExistence type="inferred from homology"/>
<evidence type="ECO:0000256" key="3">
    <source>
        <dbReference type="ARBA" id="ARBA00022603"/>
    </source>
</evidence>
<dbReference type="Proteomes" id="UP000887569">
    <property type="component" value="Unplaced"/>
</dbReference>
<dbReference type="InterPro" id="IPR041370">
    <property type="entry name" value="Mlase_EEF1AKMT1/ZCCHC4"/>
</dbReference>
<reference evidence="8" key="1">
    <citation type="submission" date="2022-11" db="UniProtKB">
        <authorList>
            <consortium name="WormBaseParasite"/>
        </authorList>
    </citation>
    <scope>IDENTIFICATION</scope>
</reference>
<comment type="function">
    <text evidence="5">S-adenosyl-L-methionine-dependent protein-lysine N-methyltransferase that methylates elongation factor 1-alpha.</text>
</comment>
<comment type="similarity">
    <text evidence="5">Belongs to the class I-like SAM-binding methyltransferase superfamily. EFM5 family.</text>
</comment>
<sequence>MSQEEEKVVGEQSKQAGVEEDDDIPQLSTHTLVALSEFFAERECQQKENIEENWQLSQFWYSKETAEKLTAECLSAVNDGAHIACISCPTLLEYFLLDQAVVSGRVSVTLFEYDERFAMKYPQQFVGYDYRRPLQIAPEQQGVYELVIVDPPFLSDECIVKVAQSVRLLAKNAANTKVIICTGAVMQNLVERLFFAHRCAFRPTHEKNLANEFACFANYNTQIL</sequence>
<keyword evidence="2 5" id="KW-0963">Cytoplasm</keyword>
<keyword evidence="7" id="KW-1185">Reference proteome</keyword>
<evidence type="ECO:0000313" key="8">
    <source>
        <dbReference type="WBParaSite" id="PgR067_g018_t01"/>
    </source>
</evidence>
<evidence type="ECO:0000256" key="5">
    <source>
        <dbReference type="HAMAP-Rule" id="MF_03187"/>
    </source>
</evidence>
<evidence type="ECO:0000256" key="6">
    <source>
        <dbReference type="SAM" id="MobiDB-lite"/>
    </source>
</evidence>
<name>A0A915BYZ0_PARUN</name>
<dbReference type="PANTHER" id="PTHR13200">
    <property type="entry name" value="EEF1A LYSINE METHYLTRANSFERASE 1"/>
    <property type="match status" value="1"/>
</dbReference>
<dbReference type="AlphaFoldDB" id="A0A915BYZ0"/>
<evidence type="ECO:0000313" key="7">
    <source>
        <dbReference type="Proteomes" id="UP000887569"/>
    </source>
</evidence>